<name>A0A3N4MAJ9_9BACT</name>
<dbReference type="InterPro" id="IPR008168">
    <property type="entry name" value="Cyt_C_IC"/>
</dbReference>
<keyword evidence="1" id="KW-0813">Transport</keyword>
<dbReference type="Proteomes" id="UP000279089">
    <property type="component" value="Unassembled WGS sequence"/>
</dbReference>
<keyword evidence="4" id="KW-0249">Electron transport</keyword>
<evidence type="ECO:0000256" key="2">
    <source>
        <dbReference type="ARBA" id="ARBA00022617"/>
    </source>
</evidence>
<evidence type="ECO:0000256" key="3">
    <source>
        <dbReference type="ARBA" id="ARBA00022723"/>
    </source>
</evidence>
<dbReference type="PRINTS" id="PR00605">
    <property type="entry name" value="CYTCHROMECIC"/>
</dbReference>
<feature type="transmembrane region" description="Helical" evidence="7">
    <location>
        <begin position="20"/>
        <end position="40"/>
    </location>
</feature>
<dbReference type="InterPro" id="IPR009056">
    <property type="entry name" value="Cyt_c-like_dom"/>
</dbReference>
<sequence length="156" mass="17321">MIRPGSFTMVNFLLRNNESPFPVVGFVLFPGPLLSFLCYIKSKKDTAMKYNRHFVIIFLALLAGMTIITGSSFKNRADQPAGAGDVLYKKNCKQCHGSDGTRGMFGAKNLKLSGLEIPAIIRQIRQGKGVMPSFNRKFTEEELTVLAGYVKSLRQP</sequence>
<feature type="transmembrane region" description="Helical" evidence="7">
    <location>
        <begin position="52"/>
        <end position="73"/>
    </location>
</feature>
<protein>
    <submittedName>
        <fullName evidence="9">Cytochrome c</fullName>
    </submittedName>
</protein>
<comment type="caution">
    <text evidence="9">The sequence shown here is derived from an EMBL/GenBank/DDBJ whole genome shotgun (WGS) entry which is preliminary data.</text>
</comment>
<organism evidence="9 10">
    <name type="scientific">Chitinophaga barathri</name>
    <dbReference type="NCBI Taxonomy" id="1647451"/>
    <lineage>
        <taxon>Bacteria</taxon>
        <taxon>Pseudomonadati</taxon>
        <taxon>Bacteroidota</taxon>
        <taxon>Chitinophagia</taxon>
        <taxon>Chitinophagales</taxon>
        <taxon>Chitinophagaceae</taxon>
        <taxon>Chitinophaga</taxon>
    </lineage>
</organism>
<keyword evidence="7" id="KW-0812">Transmembrane</keyword>
<reference evidence="10" key="1">
    <citation type="submission" date="2018-11" db="EMBL/GenBank/DDBJ databases">
        <title>Chitinophaga lutea sp.nov., isolate from arsenic contaminated soil.</title>
        <authorList>
            <person name="Zong Y."/>
        </authorList>
    </citation>
    <scope>NUCLEOTIDE SEQUENCE [LARGE SCALE GENOMIC DNA]</scope>
    <source>
        <strain evidence="10">YLT18</strain>
    </source>
</reference>
<dbReference type="AlphaFoldDB" id="A0A3N4MAJ9"/>
<dbReference type="GO" id="GO:0009055">
    <property type="term" value="F:electron transfer activity"/>
    <property type="evidence" value="ECO:0007669"/>
    <property type="project" value="InterPro"/>
</dbReference>
<dbReference type="GO" id="GO:0020037">
    <property type="term" value="F:heme binding"/>
    <property type="evidence" value="ECO:0007669"/>
    <property type="project" value="InterPro"/>
</dbReference>
<keyword evidence="7" id="KW-1133">Transmembrane helix</keyword>
<evidence type="ECO:0000256" key="7">
    <source>
        <dbReference type="SAM" id="Phobius"/>
    </source>
</evidence>
<feature type="domain" description="Cytochrome c" evidence="8">
    <location>
        <begin position="79"/>
        <end position="154"/>
    </location>
</feature>
<dbReference type="OrthoDB" id="9794322at2"/>
<evidence type="ECO:0000256" key="5">
    <source>
        <dbReference type="ARBA" id="ARBA00023004"/>
    </source>
</evidence>
<keyword evidence="3 6" id="KW-0479">Metal-binding</keyword>
<evidence type="ECO:0000256" key="6">
    <source>
        <dbReference type="PROSITE-ProRule" id="PRU00433"/>
    </source>
</evidence>
<keyword evidence="7" id="KW-0472">Membrane</keyword>
<evidence type="ECO:0000313" key="10">
    <source>
        <dbReference type="Proteomes" id="UP000279089"/>
    </source>
</evidence>
<evidence type="ECO:0000256" key="4">
    <source>
        <dbReference type="ARBA" id="ARBA00022982"/>
    </source>
</evidence>
<dbReference type="InterPro" id="IPR036909">
    <property type="entry name" value="Cyt_c-like_dom_sf"/>
</dbReference>
<dbReference type="EMBL" id="RMBX01000006">
    <property type="protein sequence ID" value="RPD40804.1"/>
    <property type="molecule type" value="Genomic_DNA"/>
</dbReference>
<dbReference type="GO" id="GO:0005506">
    <property type="term" value="F:iron ion binding"/>
    <property type="evidence" value="ECO:0007669"/>
    <property type="project" value="InterPro"/>
</dbReference>
<evidence type="ECO:0000313" key="9">
    <source>
        <dbReference type="EMBL" id="RPD40804.1"/>
    </source>
</evidence>
<dbReference type="SUPFAM" id="SSF46626">
    <property type="entry name" value="Cytochrome c"/>
    <property type="match status" value="1"/>
</dbReference>
<keyword evidence="5 6" id="KW-0408">Iron</keyword>
<proteinExistence type="predicted"/>
<keyword evidence="2 6" id="KW-0349">Heme</keyword>
<keyword evidence="10" id="KW-1185">Reference proteome</keyword>
<evidence type="ECO:0000256" key="1">
    <source>
        <dbReference type="ARBA" id="ARBA00022448"/>
    </source>
</evidence>
<dbReference type="Gene3D" id="1.10.760.10">
    <property type="entry name" value="Cytochrome c-like domain"/>
    <property type="match status" value="1"/>
</dbReference>
<evidence type="ECO:0000259" key="8">
    <source>
        <dbReference type="PROSITE" id="PS51007"/>
    </source>
</evidence>
<dbReference type="Pfam" id="PF13442">
    <property type="entry name" value="Cytochrome_CBB3"/>
    <property type="match status" value="1"/>
</dbReference>
<gene>
    <name evidence="9" type="ORF">EG028_12295</name>
</gene>
<accession>A0A3N4MAJ9</accession>
<dbReference type="PROSITE" id="PS51007">
    <property type="entry name" value="CYTC"/>
    <property type="match status" value="1"/>
</dbReference>